<keyword evidence="3" id="KW-1185">Reference proteome</keyword>
<dbReference type="PANTHER" id="PTHR43236">
    <property type="entry name" value="ANTITOXIN HIGA1"/>
    <property type="match status" value="1"/>
</dbReference>
<gene>
    <name evidence="2" type="ORF">SAMN02746098_01950</name>
</gene>
<feature type="domain" description="IrrE N-terminal-like" evidence="1">
    <location>
        <begin position="36"/>
        <end position="169"/>
    </location>
</feature>
<dbReference type="Proteomes" id="UP000183954">
    <property type="component" value="Unassembled WGS sequence"/>
</dbReference>
<dbReference type="AlphaFoldDB" id="A0A1M5XDD0"/>
<accession>A0A1M5XDD0</accession>
<name>A0A1M5XDD0_9FIRM</name>
<dbReference type="Gene3D" id="1.10.10.2910">
    <property type="match status" value="1"/>
</dbReference>
<proteinExistence type="predicted"/>
<dbReference type="InterPro" id="IPR052345">
    <property type="entry name" value="Rad_response_metalloprotease"/>
</dbReference>
<sequence>MSMNKSRQLVIERAAENVRDECNVTDYGFQNIFEAAEKVGYRVIRYPIGAESFLGFALIKDTERIIFSNSSQILSREVFSVAHEMGHQRLHLSEQGKTMIRDDDFNDRDEDEIEANYFAACLLMPTDKILKFIRLELNDKNIKIWNGLDIARIQTTFNVSYDMTLVRLKALGILDNTSLDNLKLEKIEKTAAALLNAIKGNSDLCKSSEAKKIPAEYLEWVISNYYDKLISRKSLETALGFVDLKADDFADPSEELNEDKSFDDLLRGMD</sequence>
<evidence type="ECO:0000313" key="3">
    <source>
        <dbReference type="Proteomes" id="UP000183954"/>
    </source>
</evidence>
<dbReference type="Pfam" id="PF06114">
    <property type="entry name" value="Peptidase_M78"/>
    <property type="match status" value="1"/>
</dbReference>
<organism evidence="2 3">
    <name type="scientific">Desulfosporosinus lacus DSM 15449</name>
    <dbReference type="NCBI Taxonomy" id="1121420"/>
    <lineage>
        <taxon>Bacteria</taxon>
        <taxon>Bacillati</taxon>
        <taxon>Bacillota</taxon>
        <taxon>Clostridia</taxon>
        <taxon>Eubacteriales</taxon>
        <taxon>Desulfitobacteriaceae</taxon>
        <taxon>Desulfosporosinus</taxon>
    </lineage>
</organism>
<dbReference type="InterPro" id="IPR010359">
    <property type="entry name" value="IrrE_HExxH"/>
</dbReference>
<dbReference type="PANTHER" id="PTHR43236:SF1">
    <property type="entry name" value="BLL7220 PROTEIN"/>
    <property type="match status" value="1"/>
</dbReference>
<dbReference type="EMBL" id="FQXJ01000006">
    <property type="protein sequence ID" value="SHH97786.1"/>
    <property type="molecule type" value="Genomic_DNA"/>
</dbReference>
<dbReference type="RefSeq" id="WP_242947506.1">
    <property type="nucleotide sequence ID" value="NZ_FQXJ01000006.1"/>
</dbReference>
<protein>
    <recommendedName>
        <fullName evidence="1">IrrE N-terminal-like domain-containing protein</fullName>
    </recommendedName>
</protein>
<evidence type="ECO:0000259" key="1">
    <source>
        <dbReference type="Pfam" id="PF06114"/>
    </source>
</evidence>
<evidence type="ECO:0000313" key="2">
    <source>
        <dbReference type="EMBL" id="SHH97786.1"/>
    </source>
</evidence>
<dbReference type="STRING" id="1121420.SAMN02746098_01950"/>
<reference evidence="3" key="1">
    <citation type="submission" date="2016-11" db="EMBL/GenBank/DDBJ databases">
        <authorList>
            <person name="Varghese N."/>
            <person name="Submissions S."/>
        </authorList>
    </citation>
    <scope>NUCLEOTIDE SEQUENCE [LARGE SCALE GENOMIC DNA]</scope>
    <source>
        <strain evidence="3">DSM 15449</strain>
    </source>
</reference>